<keyword evidence="11" id="KW-1185">Reference proteome</keyword>
<dbReference type="InterPro" id="IPR013154">
    <property type="entry name" value="ADH-like_N"/>
</dbReference>
<dbReference type="Gene3D" id="3.90.180.10">
    <property type="entry name" value="Medium-chain alcohol dehydrogenases, catalytic domain"/>
    <property type="match status" value="1"/>
</dbReference>
<dbReference type="InterPro" id="IPR036291">
    <property type="entry name" value="NAD(P)-bd_dom_sf"/>
</dbReference>
<comment type="cofactor">
    <cofactor evidence="1 7">
        <name>Zn(2+)</name>
        <dbReference type="ChEBI" id="CHEBI:29105"/>
    </cofactor>
</comment>
<feature type="domain" description="Alcohol dehydrogenase-like C-terminal" evidence="8">
    <location>
        <begin position="197"/>
        <end position="266"/>
    </location>
</feature>
<dbReference type="Proteomes" id="UP000094291">
    <property type="component" value="Unassembled WGS sequence"/>
</dbReference>
<keyword evidence="4 7" id="KW-0862">Zinc</keyword>
<dbReference type="InterPro" id="IPR002328">
    <property type="entry name" value="ADH_Zn_CS"/>
</dbReference>
<dbReference type="AlphaFoldDB" id="A0A1E2V7S9"/>
<dbReference type="PANTHER" id="PTHR42813">
    <property type="entry name" value="ZINC-TYPE ALCOHOL DEHYDROGENASE-LIKE"/>
    <property type="match status" value="1"/>
</dbReference>
<evidence type="ECO:0000259" key="8">
    <source>
        <dbReference type="Pfam" id="PF00107"/>
    </source>
</evidence>
<organism evidence="10 11">
    <name type="scientific">Terasakiispira papahanaumokuakeensis</name>
    <dbReference type="NCBI Taxonomy" id="197479"/>
    <lineage>
        <taxon>Bacteria</taxon>
        <taxon>Pseudomonadati</taxon>
        <taxon>Pseudomonadota</taxon>
        <taxon>Gammaproteobacteria</taxon>
        <taxon>Oceanospirillales</taxon>
        <taxon>Terasakiispira</taxon>
    </lineage>
</organism>
<evidence type="ECO:0000256" key="3">
    <source>
        <dbReference type="ARBA" id="ARBA00022723"/>
    </source>
</evidence>
<evidence type="ECO:0000256" key="5">
    <source>
        <dbReference type="ARBA" id="ARBA00023002"/>
    </source>
</evidence>
<keyword evidence="5" id="KW-0560">Oxidoreductase</keyword>
<keyword evidence="3 7" id="KW-0479">Metal-binding</keyword>
<dbReference type="SUPFAM" id="SSF50129">
    <property type="entry name" value="GroES-like"/>
    <property type="match status" value="1"/>
</dbReference>
<dbReference type="InterPro" id="IPR014184">
    <property type="entry name" value="HCHO_DH_non_GSH"/>
</dbReference>
<reference evidence="10 11" key="1">
    <citation type="submission" date="2016-08" db="EMBL/GenBank/DDBJ databases">
        <authorList>
            <person name="Seilhamer J.J."/>
        </authorList>
    </citation>
    <scope>NUCLEOTIDE SEQUENCE [LARGE SCALE GENOMIC DNA]</scope>
    <source>
        <strain evidence="10 11">PH27A</strain>
    </source>
</reference>
<proteinExistence type="inferred from homology"/>
<dbReference type="Pfam" id="PF00107">
    <property type="entry name" value="ADH_zinc_N"/>
    <property type="match status" value="1"/>
</dbReference>
<evidence type="ECO:0000256" key="7">
    <source>
        <dbReference type="RuleBase" id="RU361277"/>
    </source>
</evidence>
<comment type="caution">
    <text evidence="10">The sequence shown here is derived from an EMBL/GenBank/DDBJ whole genome shotgun (WGS) entry which is preliminary data.</text>
</comment>
<evidence type="ECO:0000313" key="10">
    <source>
        <dbReference type="EMBL" id="ODC03070.1"/>
    </source>
</evidence>
<evidence type="ECO:0000256" key="1">
    <source>
        <dbReference type="ARBA" id="ARBA00001947"/>
    </source>
</evidence>
<dbReference type="GO" id="GO:0008270">
    <property type="term" value="F:zinc ion binding"/>
    <property type="evidence" value="ECO:0007669"/>
    <property type="project" value="InterPro"/>
</dbReference>
<dbReference type="STRING" id="197479.BFW38_05420"/>
<dbReference type="GO" id="GO:0016491">
    <property type="term" value="F:oxidoreductase activity"/>
    <property type="evidence" value="ECO:0007669"/>
    <property type="project" value="UniProtKB-KW"/>
</dbReference>
<dbReference type="RefSeq" id="WP_068997465.1">
    <property type="nucleotide sequence ID" value="NZ_MDTQ01000001.1"/>
</dbReference>
<dbReference type="InterPro" id="IPR013149">
    <property type="entry name" value="ADH-like_C"/>
</dbReference>
<dbReference type="Gene3D" id="3.40.50.720">
    <property type="entry name" value="NAD(P)-binding Rossmann-like Domain"/>
    <property type="match status" value="1"/>
</dbReference>
<accession>A0A1E2V7S9</accession>
<name>A0A1E2V7S9_9GAMM</name>
<evidence type="ECO:0000256" key="4">
    <source>
        <dbReference type="ARBA" id="ARBA00022833"/>
    </source>
</evidence>
<evidence type="ECO:0000259" key="9">
    <source>
        <dbReference type="Pfam" id="PF08240"/>
    </source>
</evidence>
<dbReference type="CDD" id="cd08282">
    <property type="entry name" value="PFDH_like"/>
    <property type="match status" value="1"/>
</dbReference>
<evidence type="ECO:0000256" key="2">
    <source>
        <dbReference type="ARBA" id="ARBA00008072"/>
    </source>
</evidence>
<dbReference type="OrthoDB" id="9773078at2"/>
<comment type="similarity">
    <text evidence="2 7">Belongs to the zinc-containing alcohol dehydrogenase family.</text>
</comment>
<evidence type="ECO:0000256" key="6">
    <source>
        <dbReference type="ARBA" id="ARBA00023027"/>
    </source>
</evidence>
<dbReference type="InterPro" id="IPR011032">
    <property type="entry name" value="GroES-like_sf"/>
</dbReference>
<dbReference type="Pfam" id="PF08240">
    <property type="entry name" value="ADH_N"/>
    <property type="match status" value="1"/>
</dbReference>
<dbReference type="EMBL" id="MDTQ01000001">
    <property type="protein sequence ID" value="ODC03070.1"/>
    <property type="molecule type" value="Genomic_DNA"/>
</dbReference>
<dbReference type="PROSITE" id="PS00059">
    <property type="entry name" value="ADH_ZINC"/>
    <property type="match status" value="1"/>
</dbReference>
<dbReference type="NCBIfam" id="TIGR02819">
    <property type="entry name" value="fdhA_non_GSH"/>
    <property type="match status" value="1"/>
</dbReference>
<dbReference type="PANTHER" id="PTHR42813:SF3">
    <property type="entry name" value="GLUTATHIONE-INDEPENDENT FORMALDEHYDE DEHYDROGENASE"/>
    <property type="match status" value="1"/>
</dbReference>
<gene>
    <name evidence="10" type="ORF">BFW38_05420</name>
</gene>
<protein>
    <submittedName>
        <fullName evidence="10">Formaldehyde dehydrogenase, glutathione-independent</fullName>
    </submittedName>
</protein>
<evidence type="ECO:0000313" key="11">
    <source>
        <dbReference type="Proteomes" id="UP000094291"/>
    </source>
</evidence>
<keyword evidence="6" id="KW-0520">NAD</keyword>
<dbReference type="SUPFAM" id="SSF51735">
    <property type="entry name" value="NAD(P)-binding Rossmann-fold domains"/>
    <property type="match status" value="1"/>
</dbReference>
<sequence length="395" mass="41975">MASNRGVVYVEPGKVEVRDIDYPKMQNPHGQPIEHAVILKVVSTNICGSDQHMVRGRTTAPAGMVLGHEITGEVIEKGKDVEFLNIGDLVSVPFNVACGRCRTCKEGHTGVCLHVNEDRAGGAYGYVDMGGWVGGQAHYVMVPYADFNLLKFPDRDQALAKIRDLTMLSDILPTGFHGALKAGVGVGSTVYVAGAGPVGLAAAASARILGAAVVMIGDFNKDRLEHARKMGFEPIDLSRHDRLGEMIAAVVGEPQVDSAIDAVGFEAVGHSGREQPAVVLNQMMEVTREAGSIGIPGLYVTEDPGATEKAAQTGNLSLRFGLGWAKAQSFHTGQTPVVQYNRQLMQAILHDRLNIADIVNAQIISLEDAPKGYAEFDAGVASKFVLDPHGMLGAA</sequence>
<feature type="domain" description="Alcohol dehydrogenase-like N-terminal" evidence="9">
    <location>
        <begin position="35"/>
        <end position="153"/>
    </location>
</feature>